<evidence type="ECO:0000256" key="2">
    <source>
        <dbReference type="ARBA" id="ARBA00015313"/>
    </source>
</evidence>
<dbReference type="PROSITE" id="PS01047">
    <property type="entry name" value="HMA_1"/>
    <property type="match status" value="1"/>
</dbReference>
<keyword evidence="6" id="KW-0143">Chaperone</keyword>
<dbReference type="Gene3D" id="3.30.70.100">
    <property type="match status" value="1"/>
</dbReference>
<accession>A0ABU6MH49</accession>
<comment type="subcellular location">
    <subcellularLocation>
        <location evidence="1">Cytoplasm</location>
    </subcellularLocation>
</comment>
<evidence type="ECO:0000256" key="4">
    <source>
        <dbReference type="ARBA" id="ARBA00022723"/>
    </source>
</evidence>
<reference evidence="8 9" key="1">
    <citation type="submission" date="2023-03" db="EMBL/GenBank/DDBJ databases">
        <title>Bacillus Genome Sequencing.</title>
        <authorList>
            <person name="Dunlap C."/>
        </authorList>
    </citation>
    <scope>NUCLEOTIDE SEQUENCE [LARGE SCALE GENOMIC DNA]</scope>
    <source>
        <strain evidence="8 9">B-23453</strain>
    </source>
</reference>
<gene>
    <name evidence="8" type="primary">copZ</name>
    <name evidence="8" type="ORF">P4T90_04580</name>
</gene>
<evidence type="ECO:0000313" key="8">
    <source>
        <dbReference type="EMBL" id="MED1202365.1"/>
    </source>
</evidence>
<dbReference type="PANTHER" id="PTHR46594">
    <property type="entry name" value="P-TYPE CATION-TRANSPORTING ATPASE"/>
    <property type="match status" value="1"/>
</dbReference>
<keyword evidence="9" id="KW-1185">Reference proteome</keyword>
<dbReference type="PRINTS" id="PR00944">
    <property type="entry name" value="CUEXPORT"/>
</dbReference>
<evidence type="ECO:0000313" key="9">
    <source>
        <dbReference type="Proteomes" id="UP001341444"/>
    </source>
</evidence>
<dbReference type="InterPro" id="IPR036163">
    <property type="entry name" value="HMA_dom_sf"/>
</dbReference>
<dbReference type="PROSITE" id="PS50846">
    <property type="entry name" value="HMA_2"/>
    <property type="match status" value="1"/>
</dbReference>
<dbReference type="NCBIfam" id="NF033795">
    <property type="entry name" value="chaper_CopZ_Bs"/>
    <property type="match status" value="1"/>
</dbReference>
<evidence type="ECO:0000256" key="3">
    <source>
        <dbReference type="ARBA" id="ARBA00022490"/>
    </source>
</evidence>
<sequence>MEKITLEVQGMSCGHCVKAVEGSVGALEGVKEVKVHLSESLVDIEYNIEKVSLDTIKETIDDQGYDVIKERAHA</sequence>
<dbReference type="CDD" id="cd00371">
    <property type="entry name" value="HMA"/>
    <property type="match status" value="1"/>
</dbReference>
<name>A0ABU6MH49_9BACI</name>
<dbReference type="InterPro" id="IPR017969">
    <property type="entry name" value="Heavy-metal-associated_CS"/>
</dbReference>
<keyword evidence="4" id="KW-0479">Metal-binding</keyword>
<protein>
    <recommendedName>
        <fullName evidence="2">Copper chaperone CopZ</fullName>
    </recommendedName>
</protein>
<evidence type="ECO:0000256" key="6">
    <source>
        <dbReference type="ARBA" id="ARBA00023186"/>
    </source>
</evidence>
<organism evidence="8 9">
    <name type="scientific">Heyndrickxia acidicola</name>
    <dbReference type="NCBI Taxonomy" id="209389"/>
    <lineage>
        <taxon>Bacteria</taxon>
        <taxon>Bacillati</taxon>
        <taxon>Bacillota</taxon>
        <taxon>Bacilli</taxon>
        <taxon>Bacillales</taxon>
        <taxon>Bacillaceae</taxon>
        <taxon>Heyndrickxia</taxon>
    </lineage>
</organism>
<dbReference type="PANTHER" id="PTHR46594:SF4">
    <property type="entry name" value="P-TYPE CATION-TRANSPORTING ATPASE"/>
    <property type="match status" value="1"/>
</dbReference>
<evidence type="ECO:0000259" key="7">
    <source>
        <dbReference type="PROSITE" id="PS50846"/>
    </source>
</evidence>
<evidence type="ECO:0000256" key="1">
    <source>
        <dbReference type="ARBA" id="ARBA00004496"/>
    </source>
</evidence>
<evidence type="ECO:0000256" key="5">
    <source>
        <dbReference type="ARBA" id="ARBA00023008"/>
    </source>
</evidence>
<dbReference type="InterPro" id="IPR049740">
    <property type="entry name" value="CopZ"/>
</dbReference>
<feature type="domain" description="HMA" evidence="7">
    <location>
        <begin position="2"/>
        <end position="68"/>
    </location>
</feature>
<dbReference type="EMBL" id="JARMAB010000006">
    <property type="protein sequence ID" value="MED1202365.1"/>
    <property type="molecule type" value="Genomic_DNA"/>
</dbReference>
<dbReference type="NCBIfam" id="TIGR00003">
    <property type="entry name" value="copper ion binding protein"/>
    <property type="match status" value="1"/>
</dbReference>
<dbReference type="Pfam" id="PF00403">
    <property type="entry name" value="HMA"/>
    <property type="match status" value="1"/>
</dbReference>
<dbReference type="InterPro" id="IPR000428">
    <property type="entry name" value="Cu-bd"/>
</dbReference>
<dbReference type="Proteomes" id="UP001341444">
    <property type="component" value="Unassembled WGS sequence"/>
</dbReference>
<dbReference type="InterPro" id="IPR006122">
    <property type="entry name" value="HMA_Cu_ion-bd"/>
</dbReference>
<dbReference type="RefSeq" id="WP_066265947.1">
    <property type="nucleotide sequence ID" value="NZ_JARMAB010000006.1"/>
</dbReference>
<comment type="caution">
    <text evidence="8">The sequence shown here is derived from an EMBL/GenBank/DDBJ whole genome shotgun (WGS) entry which is preliminary data.</text>
</comment>
<dbReference type="InterPro" id="IPR006121">
    <property type="entry name" value="HMA_dom"/>
</dbReference>
<proteinExistence type="predicted"/>
<keyword evidence="3" id="KW-0963">Cytoplasm</keyword>
<keyword evidence="5" id="KW-0186">Copper</keyword>
<dbReference type="SUPFAM" id="SSF55008">
    <property type="entry name" value="HMA, heavy metal-associated domain"/>
    <property type="match status" value="1"/>
</dbReference>